<feature type="transmembrane region" description="Helical" evidence="6">
    <location>
        <begin position="96"/>
        <end position="114"/>
    </location>
</feature>
<comment type="subcellular location">
    <subcellularLocation>
        <location evidence="1">Endomembrane system</location>
        <topology evidence="1">Multi-pass membrane protein</topology>
    </subcellularLocation>
</comment>
<feature type="domain" description="EamA" evidence="7">
    <location>
        <begin position="25"/>
        <end position="165"/>
    </location>
</feature>
<feature type="transmembrane region" description="Helical" evidence="6">
    <location>
        <begin position="27"/>
        <end position="48"/>
    </location>
</feature>
<dbReference type="Proteomes" id="UP001157137">
    <property type="component" value="Unassembled WGS sequence"/>
</dbReference>
<feature type="transmembrane region" description="Helical" evidence="6">
    <location>
        <begin position="236"/>
        <end position="257"/>
    </location>
</feature>
<gene>
    <name evidence="8" type="ORF">Heshes_17480</name>
</gene>
<sequence>MSELTTQTSLHPDVVSDANRFKRLKGLFLALLGAVLWGVSGTAAQVLFQRHGVAPGWLVAVRMTIAGFLLVVIVGLRKGWASVFAPWRNLPSASGMLVFGLVGLLGVQYTYFAAIGYGNAATATILQYLSPLVIVAYGALRSRRLPSGTQFFCLALALVGSALLVTDGRVTSLSIAPLAVVWGLASAFAVSFYSIYPQRLLAQFGAAATTGWGMLVGGVMMSIATVRPQTMPTLPIGAWGLVAFVVLFGTLLAFYLYMVSLRYIEPAEASLLACGEPLSAAILALTVLHVQMGPVSICGGLCVLLTVSILARSRK</sequence>
<evidence type="ECO:0000256" key="1">
    <source>
        <dbReference type="ARBA" id="ARBA00004127"/>
    </source>
</evidence>
<dbReference type="InterPro" id="IPR050638">
    <property type="entry name" value="AA-Vitamin_Transporters"/>
</dbReference>
<evidence type="ECO:0000256" key="2">
    <source>
        <dbReference type="ARBA" id="ARBA00007362"/>
    </source>
</evidence>
<comment type="similarity">
    <text evidence="2">Belongs to the EamA transporter family.</text>
</comment>
<feature type="domain" description="EamA" evidence="7">
    <location>
        <begin position="179"/>
        <end position="310"/>
    </location>
</feature>
<feature type="transmembrane region" description="Helical" evidence="6">
    <location>
        <begin position="200"/>
        <end position="224"/>
    </location>
</feature>
<proteinExistence type="inferred from homology"/>
<dbReference type="EMBL" id="BSRA01000009">
    <property type="protein sequence ID" value="GLV14064.1"/>
    <property type="molecule type" value="Genomic_DNA"/>
</dbReference>
<feature type="transmembrane region" description="Helical" evidence="6">
    <location>
        <begin position="294"/>
        <end position="311"/>
    </location>
</feature>
<dbReference type="GO" id="GO:0016020">
    <property type="term" value="C:membrane"/>
    <property type="evidence" value="ECO:0007669"/>
    <property type="project" value="UniProtKB-SubCell"/>
</dbReference>
<feature type="transmembrane region" description="Helical" evidence="6">
    <location>
        <begin position="120"/>
        <end position="140"/>
    </location>
</feature>
<dbReference type="InterPro" id="IPR000620">
    <property type="entry name" value="EamA_dom"/>
</dbReference>
<evidence type="ECO:0000256" key="5">
    <source>
        <dbReference type="ARBA" id="ARBA00023136"/>
    </source>
</evidence>
<evidence type="ECO:0000313" key="9">
    <source>
        <dbReference type="Proteomes" id="UP001157137"/>
    </source>
</evidence>
<dbReference type="PANTHER" id="PTHR32322:SF2">
    <property type="entry name" value="EAMA DOMAIN-CONTAINING PROTEIN"/>
    <property type="match status" value="1"/>
</dbReference>
<dbReference type="InterPro" id="IPR037185">
    <property type="entry name" value="EmrE-like"/>
</dbReference>
<dbReference type="AlphaFoldDB" id="A0AA37X6W8"/>
<comment type="caution">
    <text evidence="8">The sequence shown here is derived from an EMBL/GenBank/DDBJ whole genome shotgun (WGS) entry which is preliminary data.</text>
</comment>
<evidence type="ECO:0000256" key="6">
    <source>
        <dbReference type="SAM" id="Phobius"/>
    </source>
</evidence>
<feature type="transmembrane region" description="Helical" evidence="6">
    <location>
        <begin position="269"/>
        <end position="288"/>
    </location>
</feature>
<keyword evidence="3 6" id="KW-0812">Transmembrane</keyword>
<feature type="transmembrane region" description="Helical" evidence="6">
    <location>
        <begin position="172"/>
        <end position="193"/>
    </location>
</feature>
<accession>A0AA37X6W8</accession>
<evidence type="ECO:0000313" key="8">
    <source>
        <dbReference type="EMBL" id="GLV14064.1"/>
    </source>
</evidence>
<evidence type="ECO:0000256" key="4">
    <source>
        <dbReference type="ARBA" id="ARBA00022989"/>
    </source>
</evidence>
<dbReference type="RefSeq" id="WP_284227005.1">
    <property type="nucleotide sequence ID" value="NZ_BSRA01000009.1"/>
</dbReference>
<dbReference type="PANTHER" id="PTHR32322">
    <property type="entry name" value="INNER MEMBRANE TRANSPORTER"/>
    <property type="match status" value="1"/>
</dbReference>
<feature type="transmembrane region" description="Helical" evidence="6">
    <location>
        <begin position="147"/>
        <end position="166"/>
    </location>
</feature>
<dbReference type="SUPFAM" id="SSF103481">
    <property type="entry name" value="Multidrug resistance efflux transporter EmrE"/>
    <property type="match status" value="2"/>
</dbReference>
<evidence type="ECO:0000259" key="7">
    <source>
        <dbReference type="Pfam" id="PF00892"/>
    </source>
</evidence>
<name>A0AA37X6W8_9BACL</name>
<keyword evidence="5 6" id="KW-0472">Membrane</keyword>
<dbReference type="Pfam" id="PF00892">
    <property type="entry name" value="EamA"/>
    <property type="match status" value="2"/>
</dbReference>
<organism evidence="8 9">
    <name type="scientific">Alicyclobacillus hesperidum</name>
    <dbReference type="NCBI Taxonomy" id="89784"/>
    <lineage>
        <taxon>Bacteria</taxon>
        <taxon>Bacillati</taxon>
        <taxon>Bacillota</taxon>
        <taxon>Bacilli</taxon>
        <taxon>Bacillales</taxon>
        <taxon>Alicyclobacillaceae</taxon>
        <taxon>Alicyclobacillus</taxon>
    </lineage>
</organism>
<reference evidence="8" key="1">
    <citation type="submission" date="2023-02" db="EMBL/GenBank/DDBJ databases">
        <title>Proposal of a novel subspecies: Alicyclobacillus hesperidum subspecies aegle.</title>
        <authorList>
            <person name="Goto K."/>
            <person name="Fujii T."/>
            <person name="Yasui K."/>
            <person name="Mochida K."/>
            <person name="Kato-Tanaka Y."/>
            <person name="Morohoshi S."/>
            <person name="An S.Y."/>
            <person name="Kasai H."/>
            <person name="Yokota A."/>
        </authorList>
    </citation>
    <scope>NUCLEOTIDE SEQUENCE</scope>
    <source>
        <strain evidence="8">DSM 12766</strain>
    </source>
</reference>
<evidence type="ECO:0000256" key="3">
    <source>
        <dbReference type="ARBA" id="ARBA00022692"/>
    </source>
</evidence>
<protein>
    <submittedName>
        <fullName evidence="8">Transporter</fullName>
    </submittedName>
</protein>
<keyword evidence="4 6" id="KW-1133">Transmembrane helix</keyword>
<feature type="transmembrane region" description="Helical" evidence="6">
    <location>
        <begin position="54"/>
        <end position="76"/>
    </location>
</feature>